<keyword evidence="1" id="KW-0472">Membrane</keyword>
<evidence type="ECO:0000256" key="1">
    <source>
        <dbReference type="SAM" id="Phobius"/>
    </source>
</evidence>
<name>A0ABV8V969_9GAMM</name>
<dbReference type="Pfam" id="PF11174">
    <property type="entry name" value="DUF2970"/>
    <property type="match status" value="1"/>
</dbReference>
<evidence type="ECO:0000313" key="3">
    <source>
        <dbReference type="Proteomes" id="UP001595840"/>
    </source>
</evidence>
<dbReference type="InterPro" id="IPR021344">
    <property type="entry name" value="DUF2970"/>
</dbReference>
<feature type="transmembrane region" description="Helical" evidence="1">
    <location>
        <begin position="12"/>
        <end position="28"/>
    </location>
</feature>
<accession>A0ABV8V969</accession>
<dbReference type="RefSeq" id="WP_290262990.1">
    <property type="nucleotide sequence ID" value="NZ_JAUFQG010000004.1"/>
</dbReference>
<reference evidence="3" key="1">
    <citation type="journal article" date="2019" name="Int. J. Syst. Evol. Microbiol.">
        <title>The Global Catalogue of Microorganisms (GCM) 10K type strain sequencing project: providing services to taxonomists for standard genome sequencing and annotation.</title>
        <authorList>
            <consortium name="The Broad Institute Genomics Platform"/>
            <consortium name="The Broad Institute Genome Sequencing Center for Infectious Disease"/>
            <person name="Wu L."/>
            <person name="Ma J."/>
        </authorList>
    </citation>
    <scope>NUCLEOTIDE SEQUENCE [LARGE SCALE GENOMIC DNA]</scope>
    <source>
        <strain evidence="3">CECT 8570</strain>
    </source>
</reference>
<keyword evidence="3" id="KW-1185">Reference proteome</keyword>
<protein>
    <submittedName>
        <fullName evidence="2">DUF2970 domain-containing protein</fullName>
    </submittedName>
</protein>
<gene>
    <name evidence="2" type="ORF">ACFOX3_16760</name>
</gene>
<dbReference type="EMBL" id="JBHSCX010000021">
    <property type="protein sequence ID" value="MFC4363971.1"/>
    <property type="molecule type" value="Genomic_DNA"/>
</dbReference>
<evidence type="ECO:0000313" key="2">
    <source>
        <dbReference type="EMBL" id="MFC4363971.1"/>
    </source>
</evidence>
<dbReference type="Proteomes" id="UP001595840">
    <property type="component" value="Unassembled WGS sequence"/>
</dbReference>
<feature type="transmembrane region" description="Helical" evidence="1">
    <location>
        <begin position="40"/>
        <end position="66"/>
    </location>
</feature>
<sequence length="71" mass="7895">MTEEKTDKPNFFNIVLSTMAAAFGVQSKRNQERDFKGGNIYHYIVAGILFTVIFIVTVTLVVQSVLQANGL</sequence>
<keyword evidence="1" id="KW-0812">Transmembrane</keyword>
<proteinExistence type="predicted"/>
<keyword evidence="1" id="KW-1133">Transmembrane helix</keyword>
<organism evidence="2 3">
    <name type="scientific">Simiduia curdlanivorans</name>
    <dbReference type="NCBI Taxonomy" id="1492769"/>
    <lineage>
        <taxon>Bacteria</taxon>
        <taxon>Pseudomonadati</taxon>
        <taxon>Pseudomonadota</taxon>
        <taxon>Gammaproteobacteria</taxon>
        <taxon>Cellvibrionales</taxon>
        <taxon>Cellvibrionaceae</taxon>
        <taxon>Simiduia</taxon>
    </lineage>
</organism>
<comment type="caution">
    <text evidence="2">The sequence shown here is derived from an EMBL/GenBank/DDBJ whole genome shotgun (WGS) entry which is preliminary data.</text>
</comment>